<proteinExistence type="predicted"/>
<dbReference type="EMBL" id="LAZR01069422">
    <property type="protein sequence ID" value="KKK47735.1"/>
    <property type="molecule type" value="Genomic_DNA"/>
</dbReference>
<accession>A0A0F8WHS6</accession>
<evidence type="ECO:0000313" key="1">
    <source>
        <dbReference type="EMBL" id="KKK47735.1"/>
    </source>
</evidence>
<dbReference type="AlphaFoldDB" id="A0A0F8WHS6"/>
<comment type="caution">
    <text evidence="1">The sequence shown here is derived from an EMBL/GenBank/DDBJ whole genome shotgun (WGS) entry which is preliminary data.</text>
</comment>
<sequence>MKKLQVFCVVAAIVATICIGNVHAKPEVSEITDDDYDWGAFDRLKNLVELKYGDPNNVEGHWEMGLRKKHHGFDPKKKHEDYSWINWLDEKTWPKNGHEHKDMNLFSLEFIQATGEVIFTLGWPNHKQRQMTYQYDEY</sequence>
<gene>
    <name evidence="1" type="ORF">LCGC14_3152180</name>
</gene>
<name>A0A0F8WHS6_9ZZZZ</name>
<protein>
    <submittedName>
        <fullName evidence="1">Uncharacterized protein</fullName>
    </submittedName>
</protein>
<feature type="non-terminal residue" evidence="1">
    <location>
        <position position="138"/>
    </location>
</feature>
<reference evidence="1" key="1">
    <citation type="journal article" date="2015" name="Nature">
        <title>Complex archaea that bridge the gap between prokaryotes and eukaryotes.</title>
        <authorList>
            <person name="Spang A."/>
            <person name="Saw J.H."/>
            <person name="Jorgensen S.L."/>
            <person name="Zaremba-Niedzwiedzka K."/>
            <person name="Martijn J."/>
            <person name="Lind A.E."/>
            <person name="van Eijk R."/>
            <person name="Schleper C."/>
            <person name="Guy L."/>
            <person name="Ettema T.J."/>
        </authorList>
    </citation>
    <scope>NUCLEOTIDE SEQUENCE</scope>
</reference>
<organism evidence="1">
    <name type="scientific">marine sediment metagenome</name>
    <dbReference type="NCBI Taxonomy" id="412755"/>
    <lineage>
        <taxon>unclassified sequences</taxon>
        <taxon>metagenomes</taxon>
        <taxon>ecological metagenomes</taxon>
    </lineage>
</organism>